<dbReference type="Proteomes" id="UP000515743">
    <property type="component" value="Chromosome"/>
</dbReference>
<keyword evidence="3" id="KW-1185">Reference proteome</keyword>
<dbReference type="PROSITE" id="PS50943">
    <property type="entry name" value="HTH_CROC1"/>
    <property type="match status" value="1"/>
</dbReference>
<dbReference type="Pfam" id="PF01381">
    <property type="entry name" value="HTH_3"/>
    <property type="match status" value="1"/>
</dbReference>
<dbReference type="KEGG" id="cik:H0194_02585"/>
<evidence type="ECO:0000259" key="1">
    <source>
        <dbReference type="PROSITE" id="PS50943"/>
    </source>
</evidence>
<dbReference type="EMBL" id="CP059404">
    <property type="protein sequence ID" value="QNE89939.1"/>
    <property type="molecule type" value="Genomic_DNA"/>
</dbReference>
<dbReference type="CDD" id="cd00093">
    <property type="entry name" value="HTH_XRE"/>
    <property type="match status" value="1"/>
</dbReference>
<name>A0A7G7CQS3_9CORY</name>
<dbReference type="GO" id="GO:0003677">
    <property type="term" value="F:DNA binding"/>
    <property type="evidence" value="ECO:0007669"/>
    <property type="project" value="InterPro"/>
</dbReference>
<accession>A0A7G7CQS3</accession>
<reference evidence="2 3" key="1">
    <citation type="submission" date="2020-07" db="EMBL/GenBank/DDBJ databases">
        <title>Complete genome and description of Corynebacterium incognita strain Marseille-Q3630 sp. nov.</title>
        <authorList>
            <person name="Boxberger M."/>
        </authorList>
    </citation>
    <scope>NUCLEOTIDE SEQUENCE [LARGE SCALE GENOMIC DNA]</scope>
    <source>
        <strain evidence="2 3">Marseille-Q3630</strain>
    </source>
</reference>
<proteinExistence type="predicted"/>
<feature type="domain" description="HTH cro/C1-type" evidence="1">
    <location>
        <begin position="27"/>
        <end position="57"/>
    </location>
</feature>
<sequence>MAKLTIPPEEQLEIDLIGADMAFIEQLVMVRKRKGLTQRDIAQRMGVDRSVVSRFESISQLNSKNHTLRTARRYAEAVGAYSAHIVIDADESDYSQLAESVEENLRELAGEKSGTGAGAAAG</sequence>
<dbReference type="SMART" id="SM00530">
    <property type="entry name" value="HTH_XRE"/>
    <property type="match status" value="1"/>
</dbReference>
<dbReference type="InterPro" id="IPR001387">
    <property type="entry name" value="Cro/C1-type_HTH"/>
</dbReference>
<organism evidence="2 3">
    <name type="scientific">Corynebacterium incognita</name>
    <dbReference type="NCBI Taxonomy" id="2754725"/>
    <lineage>
        <taxon>Bacteria</taxon>
        <taxon>Bacillati</taxon>
        <taxon>Actinomycetota</taxon>
        <taxon>Actinomycetes</taxon>
        <taxon>Mycobacteriales</taxon>
        <taxon>Corynebacteriaceae</taxon>
        <taxon>Corynebacterium</taxon>
    </lineage>
</organism>
<dbReference type="InterPro" id="IPR010982">
    <property type="entry name" value="Lambda_DNA-bd_dom_sf"/>
</dbReference>
<gene>
    <name evidence="2" type="ORF">H0194_02585</name>
</gene>
<dbReference type="Gene3D" id="1.10.260.40">
    <property type="entry name" value="lambda repressor-like DNA-binding domains"/>
    <property type="match status" value="1"/>
</dbReference>
<protein>
    <submittedName>
        <fullName evidence="2">Helix-turn-helix transcriptional regulator</fullName>
    </submittedName>
</protein>
<dbReference type="RefSeq" id="WP_185176313.1">
    <property type="nucleotide sequence ID" value="NZ_CP059404.1"/>
</dbReference>
<dbReference type="SUPFAM" id="SSF47413">
    <property type="entry name" value="lambda repressor-like DNA-binding domains"/>
    <property type="match status" value="1"/>
</dbReference>
<evidence type="ECO:0000313" key="3">
    <source>
        <dbReference type="Proteomes" id="UP000515743"/>
    </source>
</evidence>
<evidence type="ECO:0000313" key="2">
    <source>
        <dbReference type="EMBL" id="QNE89939.1"/>
    </source>
</evidence>
<dbReference type="AlphaFoldDB" id="A0A7G7CQS3"/>